<keyword evidence="5" id="KW-1185">Reference proteome</keyword>
<dbReference type="RefSeq" id="WP_013562087.1">
    <property type="nucleotide sequence ID" value="NC_014961.1"/>
</dbReference>
<dbReference type="HOGENOM" id="CLU_086256_1_0_2"/>
<dbReference type="GeneID" id="10153248"/>
<dbReference type="InterPro" id="IPR029057">
    <property type="entry name" value="PRTase-like"/>
</dbReference>
<reference evidence="5" key="1">
    <citation type="submission" date="2010-11" db="EMBL/GenBank/DDBJ databases">
        <title>The complete genome of Desulfurococcus mucosus DSM 2162.</title>
        <authorList>
            <consortium name="US DOE Joint Genome Institute (JGI-PGF)"/>
            <person name="Lucas S."/>
            <person name="Copeland A."/>
            <person name="Lapidus A."/>
            <person name="Bruce D."/>
            <person name="Goodwin L."/>
            <person name="Pitluck S."/>
            <person name="Kyrpides N."/>
            <person name="Mavromatis K."/>
            <person name="Pagani I."/>
            <person name="Ivanova N."/>
            <person name="Ovchinnikova G."/>
            <person name="Chertkov O."/>
            <person name="Held B."/>
            <person name="Brettin T."/>
            <person name="Detter J.C."/>
            <person name="Tapia R."/>
            <person name="Han C."/>
            <person name="Land M."/>
            <person name="Hauser L."/>
            <person name="Markowitz V."/>
            <person name="Cheng J.-F."/>
            <person name="Hugenholtz P."/>
            <person name="Woyke T."/>
            <person name="Wu D."/>
            <person name="Wirth R."/>
            <person name="Bilek Y."/>
            <person name="Hader T."/>
            <person name="Klenk H.-P."/>
            <person name="Eisen J.A."/>
        </authorList>
    </citation>
    <scope>NUCLEOTIDE SEQUENCE [LARGE SCALE GENOMIC DNA]</scope>
    <source>
        <strain evidence="5">ATCC 35584 / DSM 2162 / JCM 9187 / O7/1</strain>
    </source>
</reference>
<evidence type="ECO:0000313" key="4">
    <source>
        <dbReference type="EMBL" id="ADV64865.1"/>
    </source>
</evidence>
<dbReference type="PANTHER" id="PTHR43864">
    <property type="entry name" value="HYPOXANTHINE/GUANINE PHOSPHORIBOSYLTRANSFERASE"/>
    <property type="match status" value="1"/>
</dbReference>
<dbReference type="InterPro" id="IPR000836">
    <property type="entry name" value="PRTase_dom"/>
</dbReference>
<dbReference type="Gene3D" id="3.40.50.2020">
    <property type="match status" value="1"/>
</dbReference>
<protein>
    <submittedName>
        <fullName evidence="4">Phosphoribosyltransferase</fullName>
    </submittedName>
</protein>
<name>E8R8N9_DESM0</name>
<dbReference type="Proteomes" id="UP000001068">
    <property type="component" value="Chromosome"/>
</dbReference>
<gene>
    <name evidence="4" type="ordered locus">Desmu_0555</name>
</gene>
<dbReference type="Pfam" id="PF00156">
    <property type="entry name" value="Pribosyltran"/>
    <property type="match status" value="1"/>
</dbReference>
<dbReference type="SUPFAM" id="SSF53271">
    <property type="entry name" value="PRTase-like"/>
    <property type="match status" value="1"/>
</dbReference>
<evidence type="ECO:0000256" key="2">
    <source>
        <dbReference type="ARBA" id="ARBA00022726"/>
    </source>
</evidence>
<dbReference type="GO" id="GO:0006166">
    <property type="term" value="P:purine ribonucleoside salvage"/>
    <property type="evidence" value="ECO:0007669"/>
    <property type="project" value="UniProtKB-KW"/>
</dbReference>
<dbReference type="EMBL" id="CP002363">
    <property type="protein sequence ID" value="ADV64865.1"/>
    <property type="molecule type" value="Genomic_DNA"/>
</dbReference>
<dbReference type="STRING" id="765177.Desmu_0555"/>
<dbReference type="eggNOG" id="arCOG00031">
    <property type="taxonomic scope" value="Archaea"/>
</dbReference>
<dbReference type="KEGG" id="dmu:Desmu_0555"/>
<evidence type="ECO:0000259" key="3">
    <source>
        <dbReference type="Pfam" id="PF00156"/>
    </source>
</evidence>
<dbReference type="InterPro" id="IPR050118">
    <property type="entry name" value="Pur/Pyrimidine_PRTase"/>
</dbReference>
<dbReference type="GO" id="GO:0016757">
    <property type="term" value="F:glycosyltransferase activity"/>
    <property type="evidence" value="ECO:0007669"/>
    <property type="project" value="UniProtKB-KW"/>
</dbReference>
<proteinExistence type="predicted"/>
<reference evidence="4 5" key="2">
    <citation type="journal article" date="2011" name="Stand. Genomic Sci.">
        <title>Complete genome sequence of Desulfurococcus mucosus type strain (O7/1).</title>
        <authorList>
            <person name="Wirth R."/>
            <person name="Chertkov O."/>
            <person name="Held B."/>
            <person name="Lapidus A."/>
            <person name="Nolan M."/>
            <person name="Lucas S."/>
            <person name="Hammon N."/>
            <person name="Deshpande S."/>
            <person name="Cheng J.F."/>
            <person name="Tapia R."/>
            <person name="Han C."/>
            <person name="Goodwin L."/>
            <person name="Pitluck S."/>
            <person name="Liolios K."/>
            <person name="Ioanna P."/>
            <person name="Ivanova N."/>
            <person name="Mavromatis K."/>
            <person name="Mikhailova N."/>
            <person name="Pati A."/>
            <person name="Chen A."/>
            <person name="Palaniappan K."/>
            <person name="Land M."/>
            <person name="Hauser L."/>
            <person name="Chang Y.J."/>
            <person name="Jeffries C.D."/>
            <person name="Bilek Y."/>
            <person name="Hader T."/>
            <person name="Rohde M."/>
            <person name="Spring S."/>
            <person name="Sikorski J."/>
            <person name="Goker M."/>
            <person name="Woyke T."/>
            <person name="Bristow J."/>
            <person name="Eisen J.A."/>
            <person name="Markowitz V."/>
            <person name="Hugenholtz P."/>
            <person name="Kyrpides N.C."/>
            <person name="Klenk H.P."/>
        </authorList>
    </citation>
    <scope>NUCLEOTIDE SEQUENCE [LARGE SCALE GENOMIC DNA]</scope>
    <source>
        <strain evidence="5">ATCC 35584 / DSM 2162 / JCM 9187 / O7/1</strain>
    </source>
</reference>
<keyword evidence="1 4" id="KW-0808">Transferase</keyword>
<feature type="domain" description="Phosphoribosyltransferase" evidence="3">
    <location>
        <begin position="116"/>
        <end position="220"/>
    </location>
</feature>
<evidence type="ECO:0000256" key="1">
    <source>
        <dbReference type="ARBA" id="ARBA00022679"/>
    </source>
</evidence>
<dbReference type="AlphaFoldDB" id="E8R8N9"/>
<dbReference type="PANTHER" id="PTHR43864:SF1">
    <property type="entry name" value="XANTHINE PHOSPHORIBOSYLTRANSFERASE"/>
    <property type="match status" value="1"/>
</dbReference>
<keyword evidence="2" id="KW-0660">Purine salvage</keyword>
<sequence length="245" mass="27539">MGEDSLTRLDYRFMAVDLLKAYKELMDYRMLEEITGLDTQSLWRYVRRGVKPNSKRAASLFNKLTSRDLVENLVKRELVEVGNGIYGLYRVAYNIPLLKVLSYVAFREFRDCGVNTVATVESDGIPLATRIAEVMNAKLVVAKHRPEIGAKGYHQASYISRDPPAYTILFTPADALSRRDRVLIVDDLLNTGKTSRALLQLVKAAGAKPVGLFSIISIGDSWHRILSRELEKIYVVLMLTGLEAA</sequence>
<accession>E8R8N9</accession>
<dbReference type="CDD" id="cd06223">
    <property type="entry name" value="PRTases_typeI"/>
    <property type="match status" value="1"/>
</dbReference>
<organism evidence="4 5">
    <name type="scientific">Desulfurococcus mucosus (strain ATCC 35584 / DSM 2162 / JCM 9187 / O7/1)</name>
    <dbReference type="NCBI Taxonomy" id="765177"/>
    <lineage>
        <taxon>Archaea</taxon>
        <taxon>Thermoproteota</taxon>
        <taxon>Thermoprotei</taxon>
        <taxon>Desulfurococcales</taxon>
        <taxon>Desulfurococcaceae</taxon>
        <taxon>Desulfurococcus</taxon>
    </lineage>
</organism>
<dbReference type="OrthoDB" id="31493at2157"/>
<keyword evidence="4" id="KW-0328">Glycosyltransferase</keyword>
<evidence type="ECO:0000313" key="5">
    <source>
        <dbReference type="Proteomes" id="UP000001068"/>
    </source>
</evidence>